<dbReference type="EMBL" id="HG714416">
    <property type="protein sequence ID" value="CDJ54237.1"/>
    <property type="molecule type" value="Genomic_DNA"/>
</dbReference>
<protein>
    <submittedName>
        <fullName evidence="2">Uncharacterized protein</fullName>
    </submittedName>
</protein>
<feature type="compositionally biased region" description="Basic and acidic residues" evidence="1">
    <location>
        <begin position="63"/>
        <end position="72"/>
    </location>
</feature>
<keyword evidence="3" id="KW-1185">Reference proteome</keyword>
<accession>U6LV57</accession>
<gene>
    <name evidence="2" type="ORF">EBH_0085250</name>
</gene>
<dbReference type="OrthoDB" id="363718at2759"/>
<feature type="region of interest" description="Disordered" evidence="1">
    <location>
        <begin position="50"/>
        <end position="167"/>
    </location>
</feature>
<organism evidence="2 3">
    <name type="scientific">Eimeria brunetti</name>
    <dbReference type="NCBI Taxonomy" id="51314"/>
    <lineage>
        <taxon>Eukaryota</taxon>
        <taxon>Sar</taxon>
        <taxon>Alveolata</taxon>
        <taxon>Apicomplexa</taxon>
        <taxon>Conoidasida</taxon>
        <taxon>Coccidia</taxon>
        <taxon>Eucoccidiorida</taxon>
        <taxon>Eimeriorina</taxon>
        <taxon>Eimeriidae</taxon>
        <taxon>Eimeria</taxon>
    </lineage>
</organism>
<feature type="compositionally biased region" description="Basic and acidic residues" evidence="1">
    <location>
        <begin position="131"/>
        <end position="158"/>
    </location>
</feature>
<evidence type="ECO:0000256" key="1">
    <source>
        <dbReference type="SAM" id="MobiDB-lite"/>
    </source>
</evidence>
<evidence type="ECO:0000313" key="3">
    <source>
        <dbReference type="Proteomes" id="UP000030750"/>
    </source>
</evidence>
<evidence type="ECO:0000313" key="2">
    <source>
        <dbReference type="EMBL" id="CDJ54237.1"/>
    </source>
</evidence>
<proteinExistence type="predicted"/>
<feature type="compositionally biased region" description="Basic and acidic residues" evidence="1">
    <location>
        <begin position="93"/>
        <end position="124"/>
    </location>
</feature>
<name>U6LV57_9EIME</name>
<sequence>MKEIVFKQKRGYDQMGTEEIDAQEEKKFEGWKSTFDWVMRQHIEVEHLSAFPLPARRGGGIIDGRRKTIDKERHKRRQKKETERRDRKRRQKGDRMETERRQEGGRKETERGDRKETEETERGDRKRRQKGEREKGDRKRRQKEETEKGDRKETDRFRLVFSSAWSS</sequence>
<dbReference type="AlphaFoldDB" id="U6LV57"/>
<dbReference type="Proteomes" id="UP000030750">
    <property type="component" value="Unassembled WGS sequence"/>
</dbReference>
<dbReference type="VEuPathDB" id="ToxoDB:EBH_0085250"/>
<reference evidence="2" key="1">
    <citation type="submission" date="2013-10" db="EMBL/GenBank/DDBJ databases">
        <title>Genomic analysis of the causative agents of coccidiosis in chickens.</title>
        <authorList>
            <person name="Reid A.J."/>
            <person name="Blake D."/>
            <person name="Billington K."/>
            <person name="Browne H."/>
            <person name="Dunn M."/>
            <person name="Hung S."/>
            <person name="Kawahara F."/>
            <person name="Miranda-Saavedra D."/>
            <person name="Mourier T."/>
            <person name="Nagra H."/>
            <person name="Otto T.D."/>
            <person name="Rawlings N."/>
            <person name="Sanchez A."/>
            <person name="Sanders M."/>
            <person name="Subramaniam C."/>
            <person name="Tay Y."/>
            <person name="Dear P."/>
            <person name="Doerig C."/>
            <person name="Gruber A."/>
            <person name="Parkinson J."/>
            <person name="Shirley M."/>
            <person name="Wan K.L."/>
            <person name="Berriman M."/>
            <person name="Tomley F."/>
            <person name="Pain A."/>
        </authorList>
    </citation>
    <scope>NUCLEOTIDE SEQUENCE [LARGE SCALE GENOMIC DNA]</scope>
    <source>
        <strain evidence="2">Houghton</strain>
    </source>
</reference>
<reference evidence="2" key="2">
    <citation type="submission" date="2013-10" db="EMBL/GenBank/DDBJ databases">
        <authorList>
            <person name="Aslett M."/>
        </authorList>
    </citation>
    <scope>NUCLEOTIDE SEQUENCE [LARGE SCALE GENOMIC DNA]</scope>
    <source>
        <strain evidence="2">Houghton</strain>
    </source>
</reference>